<dbReference type="AlphaFoldDB" id="A0A8H3B0S4"/>
<name>A0A8H3B0S4_9AGAM</name>
<dbReference type="CDD" id="cd09917">
    <property type="entry name" value="F-box_SF"/>
    <property type="match status" value="1"/>
</dbReference>
<protein>
    <recommendedName>
        <fullName evidence="3">F-box domain-containing protein</fullName>
    </recommendedName>
</protein>
<dbReference type="EMBL" id="CAJMWX010001023">
    <property type="protein sequence ID" value="CAE6444966.1"/>
    <property type="molecule type" value="Genomic_DNA"/>
</dbReference>
<organism evidence="1 2">
    <name type="scientific">Rhizoctonia solani</name>
    <dbReference type="NCBI Taxonomy" id="456999"/>
    <lineage>
        <taxon>Eukaryota</taxon>
        <taxon>Fungi</taxon>
        <taxon>Dikarya</taxon>
        <taxon>Basidiomycota</taxon>
        <taxon>Agaricomycotina</taxon>
        <taxon>Agaricomycetes</taxon>
        <taxon>Cantharellales</taxon>
        <taxon>Ceratobasidiaceae</taxon>
        <taxon>Rhizoctonia</taxon>
    </lineage>
</organism>
<evidence type="ECO:0000313" key="1">
    <source>
        <dbReference type="EMBL" id="CAE6444966.1"/>
    </source>
</evidence>
<accession>A0A8H3B0S4</accession>
<dbReference type="Proteomes" id="UP000663888">
    <property type="component" value="Unassembled WGS sequence"/>
</dbReference>
<reference evidence="1" key="1">
    <citation type="submission" date="2021-01" db="EMBL/GenBank/DDBJ databases">
        <authorList>
            <person name="Kaushik A."/>
        </authorList>
    </citation>
    <scope>NUCLEOTIDE SEQUENCE</scope>
    <source>
        <strain evidence="1">AG4-R118</strain>
    </source>
</reference>
<sequence length="629" mass="71120">MKRADRYDQILQGSDRSGTVGIPRWHRSLTTVPHSISATSHAEVSTTPDKVVIMLEDLSSELIIQILHCCEYPTILRFGATCKEYSELVTQSTSLLLHIELEANGLELVKGSFARGVTYSMILDDLKGFHNSWMDLRIREPILRPVGNARMLLWELREGFYVKAFSQSDGRLADALHFIPLDRVTPDRQPLLFDFKFNEFTVDPGQGLVAIVSSNLGLFTTIHVDLRSAETGLAHSLARCPRLTAEFDFEQPFFSPKLAIEIIKDMVVTKISHTRLHTYELLVWNWKSGILLNRIASRQGICDFTLLDQHHLVILSGTRSDPNQEGLRNLELLVYDLSHGGSSYNIICQGHLVTDLEVSQPILRLAFPQIQESSRISESDFYLVSEPIPGRSMYKNSADFACSYATTLSMAFGFSRVDTGWEGDYYRVFLDGRFLLNQVRIRSNKTMLLPWPSWGTSATRWFVAPRQPDRWVSWMSGSRFVNRLSGQPYYCILDFSPPNTRWPRCRNSQPCPATADDPSDARDLLLGNGSVDLRLLDQILHRRTAESCKLFIATIGADCPSIISGPGFEEQITSQLPYRIVCRTSNKLYHEGWQVNGDCIVGVNSRGIASESLGIYKLEKMIVPKSNVW</sequence>
<evidence type="ECO:0008006" key="3">
    <source>
        <dbReference type="Google" id="ProtNLM"/>
    </source>
</evidence>
<gene>
    <name evidence="1" type="ORF">RDB_LOCUS57128</name>
</gene>
<proteinExistence type="predicted"/>
<comment type="caution">
    <text evidence="1">The sequence shown here is derived from an EMBL/GenBank/DDBJ whole genome shotgun (WGS) entry which is preliminary data.</text>
</comment>
<evidence type="ECO:0000313" key="2">
    <source>
        <dbReference type="Proteomes" id="UP000663888"/>
    </source>
</evidence>